<name>A0A0S2FE93_LYSAN</name>
<gene>
    <name evidence="2" type="ORF">LA76x_3735</name>
</gene>
<reference evidence="2 3" key="1">
    <citation type="journal article" date="2015" name="BMC Genomics">
        <title>Comparative genomics and metabolic profiling of the genus Lysobacter.</title>
        <authorList>
            <person name="de Bruijn I."/>
            <person name="Cheng X."/>
            <person name="de Jager V."/>
            <person name="Exposito R.G."/>
            <person name="Watrous J."/>
            <person name="Patel N."/>
            <person name="Postma J."/>
            <person name="Dorrestein P.C."/>
            <person name="Kobayashi D."/>
            <person name="Raaijmakers J.M."/>
        </authorList>
    </citation>
    <scope>NUCLEOTIDE SEQUENCE [LARGE SCALE GENOMIC DNA]</scope>
    <source>
        <strain evidence="2 3">76</strain>
    </source>
</reference>
<dbReference type="STRING" id="84531.LA76x_3735"/>
<proteinExistence type="predicted"/>
<keyword evidence="3" id="KW-1185">Reference proteome</keyword>
<dbReference type="KEGG" id="lab:LA76x_3735"/>
<accession>A0A0S2FE93</accession>
<evidence type="ECO:0000256" key="1">
    <source>
        <dbReference type="SAM" id="MobiDB-lite"/>
    </source>
</evidence>
<dbReference type="Proteomes" id="UP000060787">
    <property type="component" value="Chromosome"/>
</dbReference>
<dbReference type="EMBL" id="CP011129">
    <property type="protein sequence ID" value="ALN81857.1"/>
    <property type="molecule type" value="Genomic_DNA"/>
</dbReference>
<evidence type="ECO:0000313" key="3">
    <source>
        <dbReference type="Proteomes" id="UP000060787"/>
    </source>
</evidence>
<evidence type="ECO:0000313" key="2">
    <source>
        <dbReference type="EMBL" id="ALN81857.1"/>
    </source>
</evidence>
<organism evidence="2 3">
    <name type="scientific">Lysobacter antibioticus</name>
    <dbReference type="NCBI Taxonomy" id="84531"/>
    <lineage>
        <taxon>Bacteria</taxon>
        <taxon>Pseudomonadati</taxon>
        <taxon>Pseudomonadota</taxon>
        <taxon>Gammaproteobacteria</taxon>
        <taxon>Lysobacterales</taxon>
        <taxon>Lysobacteraceae</taxon>
        <taxon>Lysobacter</taxon>
    </lineage>
</organism>
<feature type="compositionally biased region" description="Basic residues" evidence="1">
    <location>
        <begin position="25"/>
        <end position="45"/>
    </location>
</feature>
<dbReference type="AlphaFoldDB" id="A0A0S2FE93"/>
<sequence>MTLAHGNLPVLSNESVGRRGTAAATRRRLRHPNPGRARRYGSKVT</sequence>
<protein>
    <submittedName>
        <fullName evidence="2">Uncharacterized protein</fullName>
    </submittedName>
</protein>
<feature type="region of interest" description="Disordered" evidence="1">
    <location>
        <begin position="1"/>
        <end position="45"/>
    </location>
</feature>